<evidence type="ECO:0000259" key="1">
    <source>
        <dbReference type="PROSITE" id="PS51186"/>
    </source>
</evidence>
<organism evidence="2 3">
    <name type="scientific">Mucilaginibacter terrenus</name>
    <dbReference type="NCBI Taxonomy" id="2482727"/>
    <lineage>
        <taxon>Bacteria</taxon>
        <taxon>Pseudomonadati</taxon>
        <taxon>Bacteroidota</taxon>
        <taxon>Sphingobacteriia</taxon>
        <taxon>Sphingobacteriales</taxon>
        <taxon>Sphingobacteriaceae</taxon>
        <taxon>Mucilaginibacter</taxon>
    </lineage>
</organism>
<comment type="caution">
    <text evidence="2">The sequence shown here is derived from an EMBL/GenBank/DDBJ whole genome shotgun (WGS) entry which is preliminary data.</text>
</comment>
<dbReference type="Gene3D" id="3.40.630.30">
    <property type="match status" value="1"/>
</dbReference>
<dbReference type="InterPro" id="IPR000182">
    <property type="entry name" value="GNAT_dom"/>
</dbReference>
<protein>
    <submittedName>
        <fullName evidence="2">GNAT family N-acetyltransferase</fullName>
    </submittedName>
</protein>
<reference evidence="2 3" key="1">
    <citation type="submission" date="2018-08" db="EMBL/GenBank/DDBJ databases">
        <title>Mucilaginibacter terrae sp. nov., isolated from manganese diggings.</title>
        <authorList>
            <person name="Huang Y."/>
            <person name="Zhou Z."/>
        </authorList>
    </citation>
    <scope>NUCLEOTIDE SEQUENCE [LARGE SCALE GENOMIC DNA]</scope>
    <source>
        <strain evidence="2 3">ZH6</strain>
    </source>
</reference>
<name>A0A3E2NMI9_9SPHI</name>
<gene>
    <name evidence="2" type="ORF">DYU05_16500</name>
</gene>
<dbReference type="RefSeq" id="WP_117384241.1">
    <property type="nucleotide sequence ID" value="NZ_QWDE01000003.1"/>
</dbReference>
<dbReference type="GO" id="GO:0016747">
    <property type="term" value="F:acyltransferase activity, transferring groups other than amino-acyl groups"/>
    <property type="evidence" value="ECO:0007669"/>
    <property type="project" value="InterPro"/>
</dbReference>
<dbReference type="AlphaFoldDB" id="A0A3E2NMI9"/>
<dbReference type="InterPro" id="IPR016181">
    <property type="entry name" value="Acyl_CoA_acyltransferase"/>
</dbReference>
<evidence type="ECO:0000313" key="2">
    <source>
        <dbReference type="EMBL" id="RFZ82217.1"/>
    </source>
</evidence>
<dbReference type="SUPFAM" id="SSF55729">
    <property type="entry name" value="Acyl-CoA N-acyltransferases (Nat)"/>
    <property type="match status" value="1"/>
</dbReference>
<proteinExistence type="predicted"/>
<dbReference type="OrthoDB" id="9792929at2"/>
<dbReference type="PROSITE" id="PS51186">
    <property type="entry name" value="GNAT"/>
    <property type="match status" value="1"/>
</dbReference>
<accession>A0A3E2NMI9</accession>
<keyword evidence="2" id="KW-0808">Transferase</keyword>
<keyword evidence="3" id="KW-1185">Reference proteome</keyword>
<sequence>MEVSPATIREFVEADRFAVKALYLHCRVNTFSWLNTRMFKLNDFEKDTVGERIFVAEVGGVIVGFVAFSMADTFVHHLYVHQAFAKRGIGKALLNIVLQASPKPFSLKCLEMNQNACDFYTAQGWQIKRRSIGDQGPYFLFVSR</sequence>
<evidence type="ECO:0000313" key="3">
    <source>
        <dbReference type="Proteomes" id="UP000260823"/>
    </source>
</evidence>
<dbReference type="Pfam" id="PF00583">
    <property type="entry name" value="Acetyltransf_1"/>
    <property type="match status" value="1"/>
</dbReference>
<feature type="domain" description="N-acetyltransferase" evidence="1">
    <location>
        <begin position="6"/>
        <end position="144"/>
    </location>
</feature>
<dbReference type="Proteomes" id="UP000260823">
    <property type="component" value="Unassembled WGS sequence"/>
</dbReference>
<dbReference type="EMBL" id="QWDE01000003">
    <property type="protein sequence ID" value="RFZ82217.1"/>
    <property type="molecule type" value="Genomic_DNA"/>
</dbReference>
<dbReference type="CDD" id="cd04301">
    <property type="entry name" value="NAT_SF"/>
    <property type="match status" value="1"/>
</dbReference>